<proteinExistence type="predicted"/>
<dbReference type="Proteomes" id="UP000189701">
    <property type="component" value="Unplaced"/>
</dbReference>
<name>A0A1U7Y5U2_NICSY</name>
<gene>
    <name evidence="3" type="primary">LOC104243782</name>
</gene>
<organism evidence="2 3">
    <name type="scientific">Nicotiana sylvestris</name>
    <name type="common">Wood tobacco</name>
    <name type="synonym">South American tobacco</name>
    <dbReference type="NCBI Taxonomy" id="4096"/>
    <lineage>
        <taxon>Eukaryota</taxon>
        <taxon>Viridiplantae</taxon>
        <taxon>Streptophyta</taxon>
        <taxon>Embryophyta</taxon>
        <taxon>Tracheophyta</taxon>
        <taxon>Spermatophyta</taxon>
        <taxon>Magnoliopsida</taxon>
        <taxon>eudicotyledons</taxon>
        <taxon>Gunneridae</taxon>
        <taxon>Pentapetalae</taxon>
        <taxon>asterids</taxon>
        <taxon>lamiids</taxon>
        <taxon>Solanales</taxon>
        <taxon>Solanaceae</taxon>
        <taxon>Nicotianoideae</taxon>
        <taxon>Nicotianeae</taxon>
        <taxon>Nicotiana</taxon>
    </lineage>
</organism>
<sequence length="306" mass="36668">MDGFEQGKIKDYLKNLVNIMEIEPKRELIEALVYFWDPKNNVFRLNGFEMTPTLEEFAEYTDLGHKSRTKRLLSPRDITATKFLEQMWISHIEIAHVAQGQVHLDFLYDKYGHERGFSKYGKKLINKQNQHIWRGHGRKAFIVAFLGCMVFPREDRKINIRLSRIVTAMMKRNDSYILPMVLADTFRVLTRCWEGKGFFAGCNLLLQMWFMDHLFRRPYQVDHRTCWGNHVRQYNARLKSESEIRNFPESVNDWRKYLHSLTDDQITWNYPWFTAEYVVYKSSCHPFLILMGLRGYQPYVTMRVLR</sequence>
<evidence type="ECO:0000259" key="1">
    <source>
        <dbReference type="Pfam" id="PF24924"/>
    </source>
</evidence>
<dbReference type="OrthoDB" id="1291298at2759"/>
<reference evidence="2" key="1">
    <citation type="journal article" date="2013" name="Genome Biol.">
        <title>Reference genomes and transcriptomes of Nicotiana sylvestris and Nicotiana tomentosiformis.</title>
        <authorList>
            <person name="Sierro N."/>
            <person name="Battey J.N."/>
            <person name="Ouadi S."/>
            <person name="Bovet L."/>
            <person name="Goepfert S."/>
            <person name="Bakaher N."/>
            <person name="Peitsch M.C."/>
            <person name="Ivanov N.V."/>
        </authorList>
    </citation>
    <scope>NUCLEOTIDE SEQUENCE [LARGE SCALE GENOMIC DNA]</scope>
</reference>
<dbReference type="PANTHER" id="PTHR48200">
    <property type="entry name" value="PROTEIN, PUTATIVE-RELATED"/>
    <property type="match status" value="1"/>
</dbReference>
<dbReference type="eggNOG" id="ENOG502SZ92">
    <property type="taxonomic scope" value="Eukaryota"/>
</dbReference>
<dbReference type="RefSeq" id="XP_009797336.1">
    <property type="nucleotide sequence ID" value="XM_009799034.1"/>
</dbReference>
<accession>A0A1U7Y5U2</accession>
<keyword evidence="2" id="KW-1185">Reference proteome</keyword>
<protein>
    <submittedName>
        <fullName evidence="3">Uncharacterized protein LOC104243782</fullName>
    </submittedName>
</protein>
<dbReference type="Pfam" id="PF24924">
    <property type="entry name" value="DUF7745"/>
    <property type="match status" value="1"/>
</dbReference>
<dbReference type="AlphaFoldDB" id="A0A1U7Y5U2"/>
<evidence type="ECO:0000313" key="2">
    <source>
        <dbReference type="Proteomes" id="UP000189701"/>
    </source>
</evidence>
<reference evidence="3" key="2">
    <citation type="submission" date="2025-08" db="UniProtKB">
        <authorList>
            <consortium name="RefSeq"/>
        </authorList>
    </citation>
    <scope>IDENTIFICATION</scope>
    <source>
        <tissue evidence="3">Leaf</tissue>
    </source>
</reference>
<dbReference type="PANTHER" id="PTHR48200:SF1">
    <property type="entry name" value="AMINOTRANSFERASE-LIKE PLANT MOBILE DOMAIN-CONTAINING PROTEIN"/>
    <property type="match status" value="1"/>
</dbReference>
<evidence type="ECO:0000313" key="3">
    <source>
        <dbReference type="RefSeq" id="XP_009797336.1"/>
    </source>
</evidence>
<feature type="domain" description="DUF7745" evidence="1">
    <location>
        <begin position="14"/>
        <end position="300"/>
    </location>
</feature>
<dbReference type="InterPro" id="IPR056647">
    <property type="entry name" value="DUF7745"/>
</dbReference>